<protein>
    <submittedName>
        <fullName evidence="2">Uncharacterized protein</fullName>
    </submittedName>
</protein>
<dbReference type="EMBL" id="BMVF01000001">
    <property type="protein sequence ID" value="GHD83736.1"/>
    <property type="molecule type" value="Genomic_DNA"/>
</dbReference>
<evidence type="ECO:0000313" key="3">
    <source>
        <dbReference type="Proteomes" id="UP000608955"/>
    </source>
</evidence>
<keyword evidence="1" id="KW-0472">Membrane</keyword>
<dbReference type="AlphaFoldDB" id="A0A918XYK6"/>
<feature type="transmembrane region" description="Helical" evidence="1">
    <location>
        <begin position="44"/>
        <end position="63"/>
    </location>
</feature>
<keyword evidence="1" id="KW-1133">Transmembrane helix</keyword>
<dbReference type="Proteomes" id="UP000608955">
    <property type="component" value="Unassembled WGS sequence"/>
</dbReference>
<gene>
    <name evidence="2" type="ORF">GCM10010508_00560</name>
</gene>
<comment type="caution">
    <text evidence="2">The sequence shown here is derived from an EMBL/GenBank/DDBJ whole genome shotgun (WGS) entry which is preliminary data.</text>
</comment>
<proteinExistence type="predicted"/>
<name>A0A918XYK6_9ACTN</name>
<reference evidence="2" key="1">
    <citation type="journal article" date="2014" name="Int. J. Syst. Evol. Microbiol.">
        <title>Complete genome sequence of Corynebacterium casei LMG S-19264T (=DSM 44701T), isolated from a smear-ripened cheese.</title>
        <authorList>
            <consortium name="US DOE Joint Genome Institute (JGI-PGF)"/>
            <person name="Walter F."/>
            <person name="Albersmeier A."/>
            <person name="Kalinowski J."/>
            <person name="Ruckert C."/>
        </authorList>
    </citation>
    <scope>NUCLEOTIDE SEQUENCE</scope>
    <source>
        <strain evidence="2">JCM 4654</strain>
    </source>
</reference>
<evidence type="ECO:0000313" key="2">
    <source>
        <dbReference type="EMBL" id="GHD83736.1"/>
    </source>
</evidence>
<evidence type="ECO:0000256" key="1">
    <source>
        <dbReference type="SAM" id="Phobius"/>
    </source>
</evidence>
<dbReference type="RefSeq" id="WP_190175602.1">
    <property type="nucleotide sequence ID" value="NZ_BMVF01000001.1"/>
</dbReference>
<reference evidence="2" key="2">
    <citation type="submission" date="2020-09" db="EMBL/GenBank/DDBJ databases">
        <authorList>
            <person name="Sun Q."/>
            <person name="Ohkuma M."/>
        </authorList>
    </citation>
    <scope>NUCLEOTIDE SEQUENCE</scope>
    <source>
        <strain evidence="2">JCM 4654</strain>
    </source>
</reference>
<feature type="transmembrane region" description="Helical" evidence="1">
    <location>
        <begin position="69"/>
        <end position="89"/>
    </location>
</feature>
<keyword evidence="1" id="KW-0812">Transmembrane</keyword>
<organism evidence="2 3">
    <name type="scientific">Streptomyces naganishii JCM 4654</name>
    <dbReference type="NCBI Taxonomy" id="1306179"/>
    <lineage>
        <taxon>Bacteria</taxon>
        <taxon>Bacillati</taxon>
        <taxon>Actinomycetota</taxon>
        <taxon>Actinomycetes</taxon>
        <taxon>Kitasatosporales</taxon>
        <taxon>Streptomycetaceae</taxon>
        <taxon>Streptomyces</taxon>
    </lineage>
</organism>
<keyword evidence="3" id="KW-1185">Reference proteome</keyword>
<sequence>MRAVLALARHEARLLGCLVLWVVRRGRPRGGGQVFGYARGQGPVMAGLACVCLVETLTMSVLLRHWPTVHAVVLFLDAYTVVFVIALYASCVIRPHLLTPDAVRIRHSVHLDLRIPPDAIAAVRHEVRTTHAPADGELNVPVGSRTSVTIELAAPVTHITLFGGRREVRVVRFQVEEAERMVRSLSTLARSAT</sequence>
<accession>A0A918XYK6</accession>